<reference evidence="1 2" key="1">
    <citation type="journal article" date="2011" name="Proc. Natl. Acad. Sci. U.S.A.">
        <title>Genome and transcriptome analyses of the mountain pine beetle-fungal symbiont Grosmannia clavigera, a lodgepole pine pathogen.</title>
        <authorList>
            <person name="DiGuistini S."/>
            <person name="Wang Y."/>
            <person name="Liao N.Y."/>
            <person name="Taylor G."/>
            <person name="Tanguay P."/>
            <person name="Feau N."/>
            <person name="Henrissat B."/>
            <person name="Chan S.K."/>
            <person name="Hesse-Orce U."/>
            <person name="Alamouti S.M."/>
            <person name="Tsui C.K.M."/>
            <person name="Docking R.T."/>
            <person name="Levasseur A."/>
            <person name="Haridas S."/>
            <person name="Robertson G."/>
            <person name="Birol I."/>
            <person name="Holt R.A."/>
            <person name="Marra M.A."/>
            <person name="Hamelin R.C."/>
            <person name="Hirst M."/>
            <person name="Jones S.J.M."/>
            <person name="Bohlmann J."/>
            <person name="Breuil C."/>
        </authorList>
    </citation>
    <scope>NUCLEOTIDE SEQUENCE [LARGE SCALE GENOMIC DNA]</scope>
    <source>
        <strain evidence="2">kw1407 / UAMH 11150</strain>
    </source>
</reference>
<sequence length="648" mass="68399">MADDTHPPNAPPLFRFQGRRSVVHSTRGIVACTSPLAGQAGLQILQAGGNAADAAVAAAAVLAVVDPSMTGIGGDVFSLFYDATTDTVKGLNASGRTPMAATREMVCQAIGVAADADGSVDERAAAGTTIPSLSIHTVTVPGAAAGWVDTIEQFGSGRLTLAQILDPAIRLAEQGFPVGRLSAYYWAMTENDLRTRSPDNAGRELLKADPSMAEKSGFRAPREGEIFRCPELAATLRRLAAHGKTGFYQGPVAEAIVAVSQAKGGLLSLADLKHHADQPPDIAEALSTPIGSGGLRLWEHPPNGQGIVALLAAGILQELERTGKILPLASMGHNSAAYLHTILSALRIAFADAGWHVADPAATAATSPDYLDPRRLLDPEYLAARARLFVADRVLGVLEHGILSSNDDEDDDDDDDDAGALVESMPLTDTVYLAVTDEAGNGCSFVNSVSDRFGSCIVPKGTGFALQNRARMFRLGPVNHPNIYAGGKRAYNTIIPAILTEDTPATGGKSDHITHHRLRAVFGVMGGLMQPQGHLQVLLNMQTFGFDPQTALDAPRICIGADLFAAAPAESLVPLSRSQIVYVEEGVPKDVVQELRQRGHHIRYLSGYSRSLFGRGQVIQVNHDTITGQRVYAAGSDPRGDGHAVPLL</sequence>
<dbReference type="Pfam" id="PF01019">
    <property type="entry name" value="G_glu_transpept"/>
    <property type="match status" value="1"/>
</dbReference>
<dbReference type="Proteomes" id="UP000007796">
    <property type="component" value="Unassembled WGS sequence"/>
</dbReference>
<dbReference type="PANTHER" id="PTHR43881:SF1">
    <property type="entry name" value="GAMMA-GLUTAMYLTRANSPEPTIDASE (AFU_ORTHOLOGUE AFUA_4G13580)"/>
    <property type="match status" value="1"/>
</dbReference>
<gene>
    <name evidence="1" type="ORF">CMQ_556</name>
</gene>
<dbReference type="InParanoid" id="F0XDU6"/>
<dbReference type="EMBL" id="GL629765">
    <property type="protein sequence ID" value="EFX03628.1"/>
    <property type="molecule type" value="Genomic_DNA"/>
</dbReference>
<dbReference type="RefSeq" id="XP_014173110.1">
    <property type="nucleotide sequence ID" value="XM_014317635.1"/>
</dbReference>
<dbReference type="eggNOG" id="KOG2410">
    <property type="taxonomic scope" value="Eukaryota"/>
</dbReference>
<organism evidence="2">
    <name type="scientific">Grosmannia clavigera (strain kw1407 / UAMH 11150)</name>
    <name type="common">Blue stain fungus</name>
    <name type="synonym">Graphiocladiella clavigera</name>
    <dbReference type="NCBI Taxonomy" id="655863"/>
    <lineage>
        <taxon>Eukaryota</taxon>
        <taxon>Fungi</taxon>
        <taxon>Dikarya</taxon>
        <taxon>Ascomycota</taxon>
        <taxon>Pezizomycotina</taxon>
        <taxon>Sordariomycetes</taxon>
        <taxon>Sordariomycetidae</taxon>
        <taxon>Ophiostomatales</taxon>
        <taxon>Ophiostomataceae</taxon>
        <taxon>Leptographium</taxon>
    </lineage>
</organism>
<dbReference type="Gene3D" id="1.10.246.130">
    <property type="match status" value="1"/>
</dbReference>
<dbReference type="InterPro" id="IPR029055">
    <property type="entry name" value="Ntn_hydrolases_N"/>
</dbReference>
<accession>F0XDU6</accession>
<dbReference type="SUPFAM" id="SSF56235">
    <property type="entry name" value="N-terminal nucleophile aminohydrolases (Ntn hydrolases)"/>
    <property type="match status" value="1"/>
</dbReference>
<dbReference type="OrthoDB" id="2015213at2759"/>
<dbReference type="HOGENOM" id="CLU_014813_3_1_1"/>
<dbReference type="InterPro" id="IPR052896">
    <property type="entry name" value="GGT-like_enzyme"/>
</dbReference>
<dbReference type="InterPro" id="IPR043138">
    <property type="entry name" value="GGT_lsub"/>
</dbReference>
<name>F0XDU6_GROCL</name>
<evidence type="ECO:0000313" key="2">
    <source>
        <dbReference type="Proteomes" id="UP000007796"/>
    </source>
</evidence>
<protein>
    <submittedName>
        <fullName evidence="1">Gamma-glutamyltranspeptidase</fullName>
    </submittedName>
</protein>
<proteinExistence type="predicted"/>
<evidence type="ECO:0000313" key="1">
    <source>
        <dbReference type="EMBL" id="EFX03628.1"/>
    </source>
</evidence>
<dbReference type="STRING" id="655863.F0XDU6"/>
<dbReference type="AlphaFoldDB" id="F0XDU6"/>
<dbReference type="PRINTS" id="PR01210">
    <property type="entry name" value="GGTRANSPTASE"/>
</dbReference>
<dbReference type="PANTHER" id="PTHR43881">
    <property type="entry name" value="GAMMA-GLUTAMYLTRANSPEPTIDASE (AFU_ORTHOLOGUE AFUA_4G13580)"/>
    <property type="match status" value="1"/>
</dbReference>
<dbReference type="Gene3D" id="3.60.20.40">
    <property type="match status" value="1"/>
</dbReference>
<dbReference type="GeneID" id="25978895"/>
<keyword evidence="2" id="KW-1185">Reference proteome</keyword>
<dbReference type="InterPro" id="IPR043137">
    <property type="entry name" value="GGT_ssub_C"/>
</dbReference>